<dbReference type="GO" id="GO:0003677">
    <property type="term" value="F:DNA binding"/>
    <property type="evidence" value="ECO:0007669"/>
    <property type="project" value="UniProtKB-KW"/>
</dbReference>
<feature type="domain" description="RNA polymerase sigma-70 region 2" evidence="6">
    <location>
        <begin position="24"/>
        <end position="86"/>
    </location>
</feature>
<keyword evidence="4" id="KW-0238">DNA-binding</keyword>
<accession>A0A2P2E0E8</accession>
<dbReference type="InterPro" id="IPR013249">
    <property type="entry name" value="RNA_pol_sigma70_r4_t2"/>
</dbReference>
<dbReference type="GO" id="GO:0016987">
    <property type="term" value="F:sigma factor activity"/>
    <property type="evidence" value="ECO:0007669"/>
    <property type="project" value="UniProtKB-KW"/>
</dbReference>
<dbReference type="PANTHER" id="PTHR43133">
    <property type="entry name" value="RNA POLYMERASE ECF-TYPE SIGMA FACTO"/>
    <property type="match status" value="1"/>
</dbReference>
<evidence type="ECO:0000313" key="8">
    <source>
        <dbReference type="EMBL" id="GBF50357.1"/>
    </source>
</evidence>
<organism evidence="8 9">
    <name type="scientific">Leptospira ryugenii</name>
    <dbReference type="NCBI Taxonomy" id="1917863"/>
    <lineage>
        <taxon>Bacteria</taxon>
        <taxon>Pseudomonadati</taxon>
        <taxon>Spirochaetota</taxon>
        <taxon>Spirochaetia</taxon>
        <taxon>Leptospirales</taxon>
        <taxon>Leptospiraceae</taxon>
        <taxon>Leptospira</taxon>
    </lineage>
</organism>
<evidence type="ECO:0000313" key="9">
    <source>
        <dbReference type="Proteomes" id="UP000245133"/>
    </source>
</evidence>
<dbReference type="PANTHER" id="PTHR43133:SF8">
    <property type="entry name" value="RNA POLYMERASE SIGMA FACTOR HI_1459-RELATED"/>
    <property type="match status" value="1"/>
</dbReference>
<dbReference type="SUPFAM" id="SSF88659">
    <property type="entry name" value="Sigma3 and sigma4 domains of RNA polymerase sigma factors"/>
    <property type="match status" value="1"/>
</dbReference>
<keyword evidence="5" id="KW-0804">Transcription</keyword>
<dbReference type="Proteomes" id="UP000245133">
    <property type="component" value="Unassembled WGS sequence"/>
</dbReference>
<dbReference type="NCBIfam" id="TIGR02937">
    <property type="entry name" value="sigma70-ECF"/>
    <property type="match status" value="1"/>
</dbReference>
<dbReference type="Pfam" id="PF04542">
    <property type="entry name" value="Sigma70_r2"/>
    <property type="match status" value="1"/>
</dbReference>
<evidence type="ECO:0000259" key="6">
    <source>
        <dbReference type="Pfam" id="PF04542"/>
    </source>
</evidence>
<comment type="caution">
    <text evidence="8">The sequence shown here is derived from an EMBL/GenBank/DDBJ whole genome shotgun (WGS) entry which is preliminary data.</text>
</comment>
<reference evidence="8 9" key="1">
    <citation type="submission" date="2018-02" db="EMBL/GenBank/DDBJ databases">
        <title>Novel Leptospira species isolated from soil and water in Japan.</title>
        <authorList>
            <person name="Nakao R."/>
            <person name="Masuzawa T."/>
        </authorList>
    </citation>
    <scope>NUCLEOTIDE SEQUENCE [LARGE SCALE GENOMIC DNA]</scope>
    <source>
        <strain evidence="8 9">YH101</strain>
    </source>
</reference>
<dbReference type="InterPro" id="IPR007627">
    <property type="entry name" value="RNA_pol_sigma70_r2"/>
</dbReference>
<keyword evidence="9" id="KW-1185">Reference proteome</keyword>
<dbReference type="AlphaFoldDB" id="A0A2P2E0E8"/>
<dbReference type="Gene3D" id="1.10.1740.10">
    <property type="match status" value="1"/>
</dbReference>
<proteinExistence type="inferred from homology"/>
<evidence type="ECO:0000256" key="5">
    <source>
        <dbReference type="ARBA" id="ARBA00023163"/>
    </source>
</evidence>
<evidence type="ECO:0000256" key="1">
    <source>
        <dbReference type="ARBA" id="ARBA00010641"/>
    </source>
</evidence>
<feature type="domain" description="RNA polymerase sigma factor 70 region 4 type 2" evidence="7">
    <location>
        <begin position="136"/>
        <end position="184"/>
    </location>
</feature>
<evidence type="ECO:0000256" key="2">
    <source>
        <dbReference type="ARBA" id="ARBA00023015"/>
    </source>
</evidence>
<dbReference type="SUPFAM" id="SSF88946">
    <property type="entry name" value="Sigma2 domain of RNA polymerase sigma factors"/>
    <property type="match status" value="1"/>
</dbReference>
<gene>
    <name evidence="8" type="ORF">LPTSP4_18820</name>
</gene>
<sequence>MNEQNRKENEETTSVVSKEKFHSLFLEFEPQLKSYLYRITANRSDAEDISQDTFVRAYEKLSTYRGESSLKTWVFQIATHIAFNKQKHNKRWTVNVSEEAKRLVMENPSLSQKILFTRSNSPAGAYEVKEHIDTCFTCMAKNLPIEKQITLILKDIYDFSTKEISLILDRSYASVKHMVSHSREILNEIYEYRCALVNKNGVCHQCKELNQWLNPLDDHDKKMEGVKRDLSSSDPGSLYDLRAQLIKAIDPLQTSGFELQEVLLRCNRIAMGEEELPKT</sequence>
<dbReference type="Pfam" id="PF08281">
    <property type="entry name" value="Sigma70_r4_2"/>
    <property type="match status" value="1"/>
</dbReference>
<evidence type="ECO:0000256" key="3">
    <source>
        <dbReference type="ARBA" id="ARBA00023082"/>
    </source>
</evidence>
<keyword evidence="2" id="KW-0805">Transcription regulation</keyword>
<comment type="similarity">
    <text evidence="1">Belongs to the sigma-70 factor family. ECF subfamily.</text>
</comment>
<dbReference type="GO" id="GO:0006352">
    <property type="term" value="P:DNA-templated transcription initiation"/>
    <property type="evidence" value="ECO:0007669"/>
    <property type="project" value="InterPro"/>
</dbReference>
<protein>
    <submittedName>
        <fullName evidence="8">RNA polymerase, sigma-24 subunit, ECF subfamily</fullName>
    </submittedName>
</protein>
<dbReference type="RefSeq" id="WP_108976190.1">
    <property type="nucleotide sequence ID" value="NZ_BFBB01000004.1"/>
</dbReference>
<dbReference type="InterPro" id="IPR013325">
    <property type="entry name" value="RNA_pol_sigma_r2"/>
</dbReference>
<evidence type="ECO:0000259" key="7">
    <source>
        <dbReference type="Pfam" id="PF08281"/>
    </source>
</evidence>
<dbReference type="InterPro" id="IPR014284">
    <property type="entry name" value="RNA_pol_sigma-70_dom"/>
</dbReference>
<dbReference type="InterPro" id="IPR039425">
    <property type="entry name" value="RNA_pol_sigma-70-like"/>
</dbReference>
<keyword evidence="3" id="KW-0731">Sigma factor</keyword>
<evidence type="ECO:0000256" key="4">
    <source>
        <dbReference type="ARBA" id="ARBA00023125"/>
    </source>
</evidence>
<dbReference type="EMBL" id="BFBB01000004">
    <property type="protein sequence ID" value="GBF50357.1"/>
    <property type="molecule type" value="Genomic_DNA"/>
</dbReference>
<name>A0A2P2E0E8_9LEPT</name>
<dbReference type="OrthoDB" id="3211555at2"/>
<dbReference type="InterPro" id="IPR013324">
    <property type="entry name" value="RNA_pol_sigma_r3/r4-like"/>
</dbReference>